<comment type="similarity">
    <text evidence="2">Belongs to the archaeal/bacterial/fungal opsin family.</text>
</comment>
<dbReference type="CDD" id="cd14965">
    <property type="entry name" value="7tm_Opsins_type1"/>
    <property type="match status" value="1"/>
</dbReference>
<dbReference type="AlphaFoldDB" id="A0A812RS78"/>
<evidence type="ECO:0000256" key="2">
    <source>
        <dbReference type="ARBA" id="ARBA00008130"/>
    </source>
</evidence>
<gene>
    <name evidence="13" type="primary">bop2</name>
    <name evidence="13" type="ORF">SNAT2548_LOCUS24647</name>
</gene>
<evidence type="ECO:0000256" key="8">
    <source>
        <dbReference type="ARBA" id="ARBA00022991"/>
    </source>
</evidence>
<dbReference type="GO" id="GO:0016020">
    <property type="term" value="C:membrane"/>
    <property type="evidence" value="ECO:0007669"/>
    <property type="project" value="UniProtKB-SubCell"/>
</dbReference>
<dbReference type="Gene3D" id="1.20.1070.10">
    <property type="entry name" value="Rhodopsin 7-helix transmembrane proteins"/>
    <property type="match status" value="1"/>
</dbReference>
<dbReference type="SUPFAM" id="SSF81321">
    <property type="entry name" value="Family A G protein-coupled receptor-like"/>
    <property type="match status" value="1"/>
</dbReference>
<keyword evidence="10" id="KW-0675">Receptor</keyword>
<dbReference type="Proteomes" id="UP000604046">
    <property type="component" value="Unassembled WGS sequence"/>
</dbReference>
<feature type="transmembrane region" description="Helical" evidence="12">
    <location>
        <begin position="123"/>
        <end position="140"/>
    </location>
</feature>
<evidence type="ECO:0000256" key="7">
    <source>
        <dbReference type="ARBA" id="ARBA00022989"/>
    </source>
</evidence>
<protein>
    <submittedName>
        <fullName evidence="13">Bop2 protein</fullName>
    </submittedName>
</protein>
<evidence type="ECO:0000313" key="14">
    <source>
        <dbReference type="Proteomes" id="UP000604046"/>
    </source>
</evidence>
<name>A0A812RS78_9DINO</name>
<dbReference type="PANTHER" id="PTHR28286:SF2">
    <property type="entry name" value="BACTERIORHODOPSIN _OPSIN, NOPA (EUROFUNG)"/>
    <property type="match status" value="1"/>
</dbReference>
<dbReference type="InterPro" id="IPR001425">
    <property type="entry name" value="Arc/bac/fun_rhodopsins"/>
</dbReference>
<evidence type="ECO:0000313" key="13">
    <source>
        <dbReference type="EMBL" id="CAE7450611.1"/>
    </source>
</evidence>
<keyword evidence="14" id="KW-1185">Reference proteome</keyword>
<keyword evidence="5 12" id="KW-0812">Transmembrane</keyword>
<keyword evidence="7 12" id="KW-1133">Transmembrane helix</keyword>
<feature type="transmembrane region" description="Helical" evidence="12">
    <location>
        <begin position="160"/>
        <end position="179"/>
    </location>
</feature>
<evidence type="ECO:0000256" key="4">
    <source>
        <dbReference type="ARBA" id="ARBA00022606"/>
    </source>
</evidence>
<dbReference type="GO" id="GO:0009881">
    <property type="term" value="F:photoreceptor activity"/>
    <property type="evidence" value="ECO:0007669"/>
    <property type="project" value="UniProtKB-KW"/>
</dbReference>
<dbReference type="OrthoDB" id="10261467at2759"/>
<reference evidence="13" key="1">
    <citation type="submission" date="2021-02" db="EMBL/GenBank/DDBJ databases">
        <authorList>
            <person name="Dougan E. K."/>
            <person name="Rhodes N."/>
            <person name="Thang M."/>
            <person name="Chan C."/>
        </authorList>
    </citation>
    <scope>NUCLEOTIDE SEQUENCE</scope>
</reference>
<comment type="subcellular location">
    <subcellularLocation>
        <location evidence="1">Membrane</location>
        <topology evidence="1">Multi-pass membrane protein</topology>
    </subcellularLocation>
</comment>
<evidence type="ECO:0000256" key="6">
    <source>
        <dbReference type="ARBA" id="ARBA00022925"/>
    </source>
</evidence>
<evidence type="ECO:0000256" key="3">
    <source>
        <dbReference type="ARBA" id="ARBA00022543"/>
    </source>
</evidence>
<dbReference type="PANTHER" id="PTHR28286">
    <property type="match status" value="1"/>
</dbReference>
<dbReference type="SMART" id="SM01021">
    <property type="entry name" value="Bac_rhodopsin"/>
    <property type="match status" value="1"/>
</dbReference>
<feature type="transmembrane region" description="Helical" evidence="12">
    <location>
        <begin position="185"/>
        <end position="206"/>
    </location>
</feature>
<proteinExistence type="inferred from homology"/>
<dbReference type="EMBL" id="CAJNDS010002365">
    <property type="protein sequence ID" value="CAE7450611.1"/>
    <property type="molecule type" value="Genomic_DNA"/>
</dbReference>
<feature type="transmembrane region" description="Helical" evidence="12">
    <location>
        <begin position="95"/>
        <end position="117"/>
    </location>
</feature>
<feature type="region of interest" description="Disordered" evidence="11">
    <location>
        <begin position="26"/>
        <end position="58"/>
    </location>
</feature>
<keyword evidence="8" id="KW-0157">Chromophore</keyword>
<evidence type="ECO:0000256" key="5">
    <source>
        <dbReference type="ARBA" id="ARBA00022692"/>
    </source>
</evidence>
<evidence type="ECO:0000256" key="9">
    <source>
        <dbReference type="ARBA" id="ARBA00023136"/>
    </source>
</evidence>
<dbReference type="PRINTS" id="PR00251">
    <property type="entry name" value="BACTRLOPSIN"/>
</dbReference>
<dbReference type="GO" id="GO:0007602">
    <property type="term" value="P:phototransduction"/>
    <property type="evidence" value="ECO:0007669"/>
    <property type="project" value="UniProtKB-KW"/>
</dbReference>
<evidence type="ECO:0000256" key="12">
    <source>
        <dbReference type="SAM" id="Phobius"/>
    </source>
</evidence>
<evidence type="ECO:0000256" key="1">
    <source>
        <dbReference type="ARBA" id="ARBA00004141"/>
    </source>
</evidence>
<keyword evidence="4" id="KW-0716">Sensory transduction</keyword>
<accession>A0A812RS78</accession>
<evidence type="ECO:0000256" key="11">
    <source>
        <dbReference type="SAM" id="MobiDB-lite"/>
    </source>
</evidence>
<keyword evidence="3" id="KW-0600">Photoreceptor protein</keyword>
<sequence>MKGAKNESWSCEEMEEVEDIEAMIERMNFETPEEDSGSTEMTSKKPSETEPAELPSKKPSLLSIPLETIGHRLSQRQETVNSSQHKWWTYKFAHVVAWVVQILFTLASVVLLALWIRHVHPEAYVVTFFVMVIAALAYLAKVTGMGDVTIGGRKVPVIRYIDWITTTPLMLFELCMIGGAEKHTFFMVIGCDLMMLTGGIVAAMIVPKAKVGLKYLWFFSSVFFFALMIAALQVDVANGTVKNRPADVQLLFSRLEWLTIISWSGYPVVVLLGRAHAGLISKGMEDALLCILDCISKIGMEGFVVATCSAEGAQCHVKDKAY</sequence>
<evidence type="ECO:0000256" key="10">
    <source>
        <dbReference type="ARBA" id="ARBA00023170"/>
    </source>
</evidence>
<keyword evidence="6" id="KW-0681">Retinal protein</keyword>
<organism evidence="13 14">
    <name type="scientific">Symbiodinium natans</name>
    <dbReference type="NCBI Taxonomy" id="878477"/>
    <lineage>
        <taxon>Eukaryota</taxon>
        <taxon>Sar</taxon>
        <taxon>Alveolata</taxon>
        <taxon>Dinophyceae</taxon>
        <taxon>Suessiales</taxon>
        <taxon>Symbiodiniaceae</taxon>
        <taxon>Symbiodinium</taxon>
    </lineage>
</organism>
<dbReference type="Pfam" id="PF01036">
    <property type="entry name" value="Bac_rhodopsin"/>
    <property type="match status" value="1"/>
</dbReference>
<comment type="caution">
    <text evidence="13">The sequence shown here is derived from an EMBL/GenBank/DDBJ whole genome shotgun (WGS) entry which is preliminary data.</text>
</comment>
<keyword evidence="9 12" id="KW-0472">Membrane</keyword>
<feature type="transmembrane region" description="Helical" evidence="12">
    <location>
        <begin position="215"/>
        <end position="234"/>
    </location>
</feature>